<organism evidence="15 16">
    <name type="scientific">Exophiala xenobiotica</name>
    <dbReference type="NCBI Taxonomy" id="348802"/>
    <lineage>
        <taxon>Eukaryota</taxon>
        <taxon>Fungi</taxon>
        <taxon>Dikarya</taxon>
        <taxon>Ascomycota</taxon>
        <taxon>Pezizomycotina</taxon>
        <taxon>Eurotiomycetes</taxon>
        <taxon>Chaetothyriomycetidae</taxon>
        <taxon>Chaetothyriales</taxon>
        <taxon>Herpotrichiellaceae</taxon>
        <taxon>Exophiala</taxon>
    </lineage>
</organism>
<keyword evidence="15" id="KW-0645">Protease</keyword>
<keyword evidence="5 11" id="KW-0547">Nucleotide-binding</keyword>
<dbReference type="InterPro" id="IPR027417">
    <property type="entry name" value="P-loop_NTPase"/>
</dbReference>
<dbReference type="SUPFAM" id="SSF52540">
    <property type="entry name" value="P-loop containing nucleoside triphosphate hydrolases"/>
    <property type="match status" value="1"/>
</dbReference>
<dbReference type="GO" id="GO:0008233">
    <property type="term" value="F:peptidase activity"/>
    <property type="evidence" value="ECO:0007669"/>
    <property type="project" value="UniProtKB-KW"/>
</dbReference>
<dbReference type="PROSITE" id="PS00674">
    <property type="entry name" value="AAA"/>
    <property type="match status" value="1"/>
</dbReference>
<evidence type="ECO:0000313" key="15">
    <source>
        <dbReference type="EMBL" id="KIW53310.1"/>
    </source>
</evidence>
<proteinExistence type="inferred from homology"/>
<dbReference type="AlphaFoldDB" id="A0A0D2EF60"/>
<dbReference type="RefSeq" id="XP_013313894.1">
    <property type="nucleotide sequence ID" value="XM_013458440.1"/>
</dbReference>
<evidence type="ECO:0000256" key="8">
    <source>
        <dbReference type="ARBA" id="ARBA00023242"/>
    </source>
</evidence>
<protein>
    <recommendedName>
        <fullName evidence="10">26S proteasome regulatory subunit 6A</fullName>
    </recommendedName>
</protein>
<dbReference type="Pfam" id="PF00004">
    <property type="entry name" value="AAA"/>
    <property type="match status" value="1"/>
</dbReference>
<dbReference type="OrthoDB" id="9443236at2759"/>
<dbReference type="Gene3D" id="2.40.50.140">
    <property type="entry name" value="Nucleic acid-binding proteins"/>
    <property type="match status" value="1"/>
</dbReference>
<dbReference type="FunFam" id="1.10.8.60:FF:000009">
    <property type="entry name" value="26S protease regulatory subunit 6A"/>
    <property type="match status" value="1"/>
</dbReference>
<feature type="region of interest" description="Disordered" evidence="13">
    <location>
        <begin position="1"/>
        <end position="54"/>
    </location>
</feature>
<feature type="coiled-coil region" evidence="12">
    <location>
        <begin position="63"/>
        <end position="108"/>
    </location>
</feature>
<reference evidence="15 16" key="1">
    <citation type="submission" date="2015-01" db="EMBL/GenBank/DDBJ databases">
        <title>The Genome Sequence of Exophiala xenobiotica CBS118157.</title>
        <authorList>
            <consortium name="The Broad Institute Genomics Platform"/>
            <person name="Cuomo C."/>
            <person name="de Hoog S."/>
            <person name="Gorbushina A."/>
            <person name="Stielow B."/>
            <person name="Teixiera M."/>
            <person name="Abouelleil A."/>
            <person name="Chapman S.B."/>
            <person name="Priest M."/>
            <person name="Young S.K."/>
            <person name="Wortman J."/>
            <person name="Nusbaum C."/>
            <person name="Birren B."/>
        </authorList>
    </citation>
    <scope>NUCLEOTIDE SEQUENCE [LARGE SCALE GENOMIC DNA]</scope>
    <source>
        <strain evidence="15 16">CBS 118157</strain>
    </source>
</reference>
<dbReference type="GeneID" id="25330805"/>
<feature type="compositionally biased region" description="Acidic residues" evidence="13">
    <location>
        <begin position="1"/>
        <end position="11"/>
    </location>
</feature>
<keyword evidence="6 11" id="KW-0067">ATP-binding</keyword>
<evidence type="ECO:0000256" key="4">
    <source>
        <dbReference type="ARBA" id="ARBA00022490"/>
    </source>
</evidence>
<evidence type="ECO:0000256" key="10">
    <source>
        <dbReference type="ARBA" id="ARBA00069320"/>
    </source>
</evidence>
<dbReference type="InterPro" id="IPR003593">
    <property type="entry name" value="AAA+_ATPase"/>
</dbReference>
<dbReference type="InterPro" id="IPR032501">
    <property type="entry name" value="Prot_ATP_ID_OB_2nd"/>
</dbReference>
<dbReference type="EMBL" id="KN847321">
    <property type="protein sequence ID" value="KIW53310.1"/>
    <property type="molecule type" value="Genomic_DNA"/>
</dbReference>
<evidence type="ECO:0000256" key="2">
    <source>
        <dbReference type="ARBA" id="ARBA00004496"/>
    </source>
</evidence>
<dbReference type="GO" id="GO:0016887">
    <property type="term" value="F:ATP hydrolysis activity"/>
    <property type="evidence" value="ECO:0007669"/>
    <property type="project" value="InterPro"/>
</dbReference>
<evidence type="ECO:0000256" key="9">
    <source>
        <dbReference type="ARBA" id="ARBA00024661"/>
    </source>
</evidence>
<keyword evidence="15" id="KW-0378">Hydrolase</keyword>
<dbReference type="STRING" id="348802.A0A0D2EF60"/>
<dbReference type="PANTHER" id="PTHR23073">
    <property type="entry name" value="26S PROTEASOME REGULATORY SUBUNIT"/>
    <property type="match status" value="1"/>
</dbReference>
<evidence type="ECO:0000313" key="16">
    <source>
        <dbReference type="Proteomes" id="UP000054342"/>
    </source>
</evidence>
<dbReference type="GO" id="GO:0005737">
    <property type="term" value="C:cytoplasm"/>
    <property type="evidence" value="ECO:0007669"/>
    <property type="project" value="UniProtKB-SubCell"/>
</dbReference>
<dbReference type="InterPro" id="IPR050221">
    <property type="entry name" value="26S_Proteasome_ATPase"/>
</dbReference>
<dbReference type="Pfam" id="PF16450">
    <property type="entry name" value="Prot_ATP_ID_OB_C"/>
    <property type="match status" value="1"/>
</dbReference>
<dbReference type="InterPro" id="IPR012340">
    <property type="entry name" value="NA-bd_OB-fold"/>
</dbReference>
<evidence type="ECO:0000256" key="5">
    <source>
        <dbReference type="ARBA" id="ARBA00022741"/>
    </source>
</evidence>
<comment type="similarity">
    <text evidence="3 11">Belongs to the AAA ATPase family.</text>
</comment>
<dbReference type="SMART" id="SM00382">
    <property type="entry name" value="AAA"/>
    <property type="match status" value="1"/>
</dbReference>
<evidence type="ECO:0000256" key="1">
    <source>
        <dbReference type="ARBA" id="ARBA00004123"/>
    </source>
</evidence>
<dbReference type="GO" id="GO:0005634">
    <property type="term" value="C:nucleus"/>
    <property type="evidence" value="ECO:0007669"/>
    <property type="project" value="UniProtKB-SubCell"/>
</dbReference>
<dbReference type="FunFam" id="2.40.50.140:FF:000076">
    <property type="entry name" value="26S protease regulatory subunit 6A"/>
    <property type="match status" value="1"/>
</dbReference>
<dbReference type="FunFam" id="3.40.50.300:FF:000037">
    <property type="entry name" value="26S protease regulatory subunit 6A"/>
    <property type="match status" value="1"/>
</dbReference>
<comment type="function">
    <text evidence="9">The 26S proteasome is involved in the ATP-dependent degradation of ubiquitinated proteins. The regulatory (or ATPase) complex confers ATP dependency and substrate specificity to the 26S complex.</text>
</comment>
<dbReference type="InterPro" id="IPR003960">
    <property type="entry name" value="ATPase_AAA_CS"/>
</dbReference>
<comment type="subcellular location">
    <subcellularLocation>
        <location evidence="2">Cytoplasm</location>
    </subcellularLocation>
    <subcellularLocation>
        <location evidence="1">Nucleus</location>
    </subcellularLocation>
</comment>
<dbReference type="Pfam" id="PF17862">
    <property type="entry name" value="AAA_lid_3"/>
    <property type="match status" value="1"/>
</dbReference>
<dbReference type="Proteomes" id="UP000054342">
    <property type="component" value="Unassembled WGS sequence"/>
</dbReference>
<dbReference type="GO" id="GO:0005524">
    <property type="term" value="F:ATP binding"/>
    <property type="evidence" value="ECO:0007669"/>
    <property type="project" value="UniProtKB-KW"/>
</dbReference>
<evidence type="ECO:0000256" key="11">
    <source>
        <dbReference type="RuleBase" id="RU003651"/>
    </source>
</evidence>
<keyword evidence="4" id="KW-0963">Cytoplasm</keyword>
<evidence type="ECO:0000256" key="6">
    <source>
        <dbReference type="ARBA" id="ARBA00022840"/>
    </source>
</evidence>
<keyword evidence="12" id="KW-0175">Coiled coil</keyword>
<dbReference type="Gene3D" id="1.10.8.60">
    <property type="match status" value="1"/>
</dbReference>
<keyword evidence="7" id="KW-0647">Proteasome</keyword>
<evidence type="ECO:0000256" key="3">
    <source>
        <dbReference type="ARBA" id="ARBA00006914"/>
    </source>
</evidence>
<dbReference type="InterPro" id="IPR003959">
    <property type="entry name" value="ATPase_AAA_core"/>
</dbReference>
<keyword evidence="16" id="KW-1185">Reference proteome</keyword>
<sequence length="466" mass="52164">MSTLEDLDDLERDQKEEKKDGDDKDKKSPTDGESKDAEMKDADAGKKEEEEDYIDTEILQSSTRDIINRRRLLENELKILKSEFQRLKHEETTMKDKIKDNLDKIENNRQLPYLVGNVVELLDLDVEAEAAEEGANIDLDATRVGKSAVIKTSTRQTIFLPLIGLVDHNKLKPADLIGVNKDSYLVLDTLPAEYDSRVKAMEVDEKPTEKYTDVGGLDKQIEELVEAVVWPMKEAERFKKIGIKAPKGALMYGPPGTGKTLLARACAAQTNATFLKLAGPQLVQMFIGDGAKLVRDCFALAKEKAPSIIFIDELDAVGTKRFDSEKSGDREVQRTMLELLNQLDGFASDERIKVLAATNRVDVLDPALLRSGRLDRKIEFPLPNEESRAQILRIHSRKMTVDEGNINWNELARSTDEMGGAQLKAVCVEAGMIALRKGQSKLVHENYVDAIAEVMAKKKDTVNFYA</sequence>
<feature type="domain" description="AAA+ ATPase" evidence="14">
    <location>
        <begin position="245"/>
        <end position="384"/>
    </location>
</feature>
<dbReference type="HOGENOM" id="CLU_000688_2_4_1"/>
<evidence type="ECO:0000256" key="7">
    <source>
        <dbReference type="ARBA" id="ARBA00022942"/>
    </source>
</evidence>
<dbReference type="Gene3D" id="3.40.50.300">
    <property type="entry name" value="P-loop containing nucleotide triphosphate hydrolases"/>
    <property type="match status" value="1"/>
</dbReference>
<keyword evidence="8" id="KW-0539">Nucleus</keyword>
<dbReference type="GO" id="GO:0008540">
    <property type="term" value="C:proteasome regulatory particle, base subcomplex"/>
    <property type="evidence" value="ECO:0007669"/>
    <property type="project" value="UniProtKB-ARBA"/>
</dbReference>
<evidence type="ECO:0000256" key="13">
    <source>
        <dbReference type="SAM" id="MobiDB-lite"/>
    </source>
</evidence>
<dbReference type="InterPro" id="IPR041569">
    <property type="entry name" value="AAA_lid_3"/>
</dbReference>
<evidence type="ECO:0000259" key="14">
    <source>
        <dbReference type="SMART" id="SM00382"/>
    </source>
</evidence>
<gene>
    <name evidence="15" type="ORF">PV05_08897</name>
</gene>
<accession>A0A0D2EF60</accession>
<dbReference type="GO" id="GO:0006508">
    <property type="term" value="P:proteolysis"/>
    <property type="evidence" value="ECO:0007669"/>
    <property type="project" value="UniProtKB-KW"/>
</dbReference>
<feature type="compositionally biased region" description="Basic and acidic residues" evidence="13">
    <location>
        <begin position="12"/>
        <end position="48"/>
    </location>
</feature>
<name>A0A0D2EF60_9EURO</name>
<evidence type="ECO:0000256" key="12">
    <source>
        <dbReference type="SAM" id="Coils"/>
    </source>
</evidence>